<name>A0A1Q9DJ55_SYMMI</name>
<feature type="compositionally biased region" description="Basic and acidic residues" evidence="1">
    <location>
        <begin position="83"/>
        <end position="92"/>
    </location>
</feature>
<dbReference type="Proteomes" id="UP000186817">
    <property type="component" value="Unassembled WGS sequence"/>
</dbReference>
<dbReference type="AlphaFoldDB" id="A0A1Q9DJ55"/>
<feature type="region of interest" description="Disordered" evidence="1">
    <location>
        <begin position="254"/>
        <end position="303"/>
    </location>
</feature>
<feature type="region of interest" description="Disordered" evidence="1">
    <location>
        <begin position="82"/>
        <end position="108"/>
    </location>
</feature>
<feature type="compositionally biased region" description="Basic and acidic residues" evidence="1">
    <location>
        <begin position="292"/>
        <end position="303"/>
    </location>
</feature>
<gene>
    <name evidence="2" type="ORF">AK812_SmicGene22689</name>
</gene>
<dbReference type="OrthoDB" id="438960at2759"/>
<sequence>MGKGGYGKGGSGGYYGYKGQKGLLFWVGDDDDELWERQNRGWSQQRRQDWRPEWVAMKNTELRALREAEECSARVLETGTELRTSEQRRLESETELATSEQRRLESQNELETCEQRRKHWKLKHYYAEKQCKAYREEVEAQECAKASESAEASEWRAKASESAAELSKPQSLPSRLRNFLLGFLVTLSCRHVRLLWAWALGSSAECHRQVPAYYEVDIIVISQTLPGASPATTNATTGHGAASDHIGRWAAETKRPKWAKGDGQTSAEAPAVSASRLMTDAETGDGPPKQKPRLEALRKCRSV</sequence>
<evidence type="ECO:0000313" key="3">
    <source>
        <dbReference type="Proteomes" id="UP000186817"/>
    </source>
</evidence>
<reference evidence="2 3" key="1">
    <citation type="submission" date="2016-02" db="EMBL/GenBank/DDBJ databases">
        <title>Genome analysis of coral dinoflagellate symbionts highlights evolutionary adaptations to a symbiotic lifestyle.</title>
        <authorList>
            <person name="Aranda M."/>
            <person name="Li Y."/>
            <person name="Liew Y.J."/>
            <person name="Baumgarten S."/>
            <person name="Simakov O."/>
            <person name="Wilson M."/>
            <person name="Piel J."/>
            <person name="Ashoor H."/>
            <person name="Bougouffa S."/>
            <person name="Bajic V.B."/>
            <person name="Ryu T."/>
            <person name="Ravasi T."/>
            <person name="Bayer T."/>
            <person name="Micklem G."/>
            <person name="Kim H."/>
            <person name="Bhak J."/>
            <person name="Lajeunesse T.C."/>
            <person name="Voolstra C.R."/>
        </authorList>
    </citation>
    <scope>NUCLEOTIDE SEQUENCE [LARGE SCALE GENOMIC DNA]</scope>
    <source>
        <strain evidence="2 3">CCMP2467</strain>
    </source>
</reference>
<evidence type="ECO:0000256" key="1">
    <source>
        <dbReference type="SAM" id="MobiDB-lite"/>
    </source>
</evidence>
<proteinExistence type="predicted"/>
<accession>A0A1Q9DJ55</accession>
<comment type="caution">
    <text evidence="2">The sequence shown here is derived from an EMBL/GenBank/DDBJ whole genome shotgun (WGS) entry which is preliminary data.</text>
</comment>
<keyword evidence="3" id="KW-1185">Reference proteome</keyword>
<protein>
    <submittedName>
        <fullName evidence="2">Uncharacterized protein</fullName>
    </submittedName>
</protein>
<evidence type="ECO:0000313" key="2">
    <source>
        <dbReference type="EMBL" id="OLP95193.1"/>
    </source>
</evidence>
<organism evidence="2 3">
    <name type="scientific">Symbiodinium microadriaticum</name>
    <name type="common">Dinoflagellate</name>
    <name type="synonym">Zooxanthella microadriatica</name>
    <dbReference type="NCBI Taxonomy" id="2951"/>
    <lineage>
        <taxon>Eukaryota</taxon>
        <taxon>Sar</taxon>
        <taxon>Alveolata</taxon>
        <taxon>Dinophyceae</taxon>
        <taxon>Suessiales</taxon>
        <taxon>Symbiodiniaceae</taxon>
        <taxon>Symbiodinium</taxon>
    </lineage>
</organism>
<dbReference type="EMBL" id="LSRX01000512">
    <property type="protein sequence ID" value="OLP95193.1"/>
    <property type="molecule type" value="Genomic_DNA"/>
</dbReference>